<feature type="compositionally biased region" description="Polar residues" evidence="1">
    <location>
        <begin position="444"/>
        <end position="464"/>
    </location>
</feature>
<feature type="transmembrane region" description="Helical" evidence="2">
    <location>
        <begin position="26"/>
        <end position="44"/>
    </location>
</feature>
<feature type="region of interest" description="Disordered" evidence="1">
    <location>
        <begin position="327"/>
        <end position="362"/>
    </location>
</feature>
<evidence type="ECO:0000313" key="3">
    <source>
        <dbReference type="EMBL" id="ODQ68941.1"/>
    </source>
</evidence>
<reference evidence="3 4" key="1">
    <citation type="journal article" date="2016" name="Proc. Natl. Acad. Sci. U.S.A.">
        <title>Comparative genomics of biotechnologically important yeasts.</title>
        <authorList>
            <person name="Riley R."/>
            <person name="Haridas S."/>
            <person name="Wolfe K.H."/>
            <person name="Lopes M.R."/>
            <person name="Hittinger C.T."/>
            <person name="Goeker M."/>
            <person name="Salamov A.A."/>
            <person name="Wisecaver J.H."/>
            <person name="Long T.M."/>
            <person name="Calvey C.H."/>
            <person name="Aerts A.L."/>
            <person name="Barry K.W."/>
            <person name="Choi C."/>
            <person name="Clum A."/>
            <person name="Coughlan A.Y."/>
            <person name="Deshpande S."/>
            <person name="Douglass A.P."/>
            <person name="Hanson S.J."/>
            <person name="Klenk H.-P."/>
            <person name="LaButti K.M."/>
            <person name="Lapidus A."/>
            <person name="Lindquist E.A."/>
            <person name="Lipzen A.M."/>
            <person name="Meier-Kolthoff J.P."/>
            <person name="Ohm R.A."/>
            <person name="Otillar R.P."/>
            <person name="Pangilinan J.L."/>
            <person name="Peng Y."/>
            <person name="Rokas A."/>
            <person name="Rosa C.A."/>
            <person name="Scheuner C."/>
            <person name="Sibirny A.A."/>
            <person name="Slot J.C."/>
            <person name="Stielow J.B."/>
            <person name="Sun H."/>
            <person name="Kurtzman C.P."/>
            <person name="Blackwell M."/>
            <person name="Grigoriev I.V."/>
            <person name="Jeffries T.W."/>
        </authorList>
    </citation>
    <scope>NUCLEOTIDE SEQUENCE [LARGE SCALE GENOMIC DNA]</scope>
    <source>
        <strain evidence="3 4">NRRL Y-11557</strain>
    </source>
</reference>
<organism evidence="3 4">
    <name type="scientific">Lipomyces starkeyi NRRL Y-11557</name>
    <dbReference type="NCBI Taxonomy" id="675824"/>
    <lineage>
        <taxon>Eukaryota</taxon>
        <taxon>Fungi</taxon>
        <taxon>Dikarya</taxon>
        <taxon>Ascomycota</taxon>
        <taxon>Saccharomycotina</taxon>
        <taxon>Lipomycetes</taxon>
        <taxon>Lipomycetales</taxon>
        <taxon>Lipomycetaceae</taxon>
        <taxon>Lipomyces</taxon>
    </lineage>
</organism>
<keyword evidence="4" id="KW-1185">Reference proteome</keyword>
<evidence type="ECO:0000256" key="2">
    <source>
        <dbReference type="SAM" id="Phobius"/>
    </source>
</evidence>
<feature type="compositionally biased region" description="Basic and acidic residues" evidence="1">
    <location>
        <begin position="465"/>
        <end position="480"/>
    </location>
</feature>
<dbReference type="Proteomes" id="UP000094385">
    <property type="component" value="Unassembled WGS sequence"/>
</dbReference>
<proteinExistence type="predicted"/>
<name>A0A1E3PU67_LIPST</name>
<dbReference type="STRING" id="675824.A0A1E3PU67"/>
<feature type="compositionally biased region" description="Basic and acidic residues" evidence="1">
    <location>
        <begin position="347"/>
        <end position="362"/>
    </location>
</feature>
<sequence>MVTLSDVRAAFAHLPYLAAGKRSRNLLFWVSLSTLFLMAARYAILASSNREYDFYDLNPATHWNGTVDARARSLALRAHNATLGFGEIVYISLPSRTDRQDAMHLLASINGLDLHLIPGVDGEAVHPKSVPDGGTHLRPAELGCWRAHADAWRHLLAGRQETMLILEDDADFDVNIHKIFERISTQMQHNRLRVVPPTEREIEAAPYGLDWDVLYLGQCSDYASPRKDLAQAFSDQDAPQRAVTHEHFVSMLQSFGVYGKAIGKTRVISPSYGPVCTLAYAITRRGAQRLLLNLSYLGLSTAVDVDMLNKLQAGAIRGYTVTPPPFSAFRLNNEKDSDTKQQLSPEEIEKQKKEKDEKEKDIGNIAGTSLNIRNSARHAMLVNLDRTNWEDYQRVIPSRKGTNTAVPVTDGSEEPVAQFSGTPEEGKAASQEAGQAPLEEVTDSSETPTPSDAASNLSNPSSTDSKSEEAPADSQTEKTGESPTSGEQSAEAATLPGENTAEGAGDDTDLEKSEETTEDTSNETTPGEDNVGQTKTEEEDPVRTAEDVSLTVAT</sequence>
<evidence type="ECO:0008006" key="5">
    <source>
        <dbReference type="Google" id="ProtNLM"/>
    </source>
</evidence>
<keyword evidence="2" id="KW-0812">Transmembrane</keyword>
<dbReference type="InterPro" id="IPR002654">
    <property type="entry name" value="Glyco_trans_25"/>
</dbReference>
<dbReference type="CDD" id="cd06532">
    <property type="entry name" value="Glyco_transf_25"/>
    <property type="match status" value="1"/>
</dbReference>
<keyword evidence="2" id="KW-0472">Membrane</keyword>
<evidence type="ECO:0000256" key="1">
    <source>
        <dbReference type="SAM" id="MobiDB-lite"/>
    </source>
</evidence>
<protein>
    <recommendedName>
        <fullName evidence="5">Glycosyltransferase family 25 protein</fullName>
    </recommendedName>
</protein>
<dbReference type="AlphaFoldDB" id="A0A1E3PU67"/>
<accession>A0A1E3PU67</accession>
<dbReference type="OrthoDB" id="4095050at2759"/>
<evidence type="ECO:0000313" key="4">
    <source>
        <dbReference type="Proteomes" id="UP000094385"/>
    </source>
</evidence>
<gene>
    <name evidence="3" type="ORF">LIPSTDRAFT_76585</name>
</gene>
<keyword evidence="2" id="KW-1133">Transmembrane helix</keyword>
<feature type="region of interest" description="Disordered" evidence="1">
    <location>
        <begin position="400"/>
        <end position="554"/>
    </location>
</feature>
<dbReference type="EMBL" id="KV454307">
    <property type="protein sequence ID" value="ODQ68941.1"/>
    <property type="molecule type" value="Genomic_DNA"/>
</dbReference>